<evidence type="ECO:0000313" key="1">
    <source>
        <dbReference type="EMBL" id="CBY42115.1"/>
    </source>
</evidence>
<dbReference type="EMBL" id="FN656884">
    <property type="protein sequence ID" value="CBY42115.1"/>
    <property type="molecule type" value="Genomic_DNA"/>
</dbReference>
<feature type="non-terminal residue" evidence="1">
    <location>
        <position position="1"/>
    </location>
</feature>
<accession>E4Z337</accession>
<gene>
    <name evidence="1" type="ORF">GSOID_T00025783001</name>
</gene>
<proteinExistence type="predicted"/>
<dbReference type="AlphaFoldDB" id="E4Z337"/>
<protein>
    <submittedName>
        <fullName evidence="1">Uncharacterized protein</fullName>
    </submittedName>
</protein>
<name>E4Z337_OIKDI</name>
<dbReference type="Proteomes" id="UP000011014">
    <property type="component" value="Unassembled WGS sequence"/>
</dbReference>
<organism evidence="1">
    <name type="scientific">Oikopleura dioica</name>
    <name type="common">Tunicate</name>
    <dbReference type="NCBI Taxonomy" id="34765"/>
    <lineage>
        <taxon>Eukaryota</taxon>
        <taxon>Metazoa</taxon>
        <taxon>Chordata</taxon>
        <taxon>Tunicata</taxon>
        <taxon>Appendicularia</taxon>
        <taxon>Copelata</taxon>
        <taxon>Oikopleuridae</taxon>
        <taxon>Oikopleura</taxon>
    </lineage>
</organism>
<reference evidence="1" key="1">
    <citation type="journal article" date="2010" name="Science">
        <title>Plasticity of animal genome architecture unmasked by rapid evolution of a pelagic tunicate.</title>
        <authorList>
            <person name="Denoeud F."/>
            <person name="Henriet S."/>
            <person name="Mungpakdee S."/>
            <person name="Aury J.M."/>
            <person name="Da Silva C."/>
            <person name="Brinkmann H."/>
            <person name="Mikhaleva J."/>
            <person name="Olsen L.C."/>
            <person name="Jubin C."/>
            <person name="Canestro C."/>
            <person name="Bouquet J.M."/>
            <person name="Danks G."/>
            <person name="Poulain J."/>
            <person name="Campsteijn C."/>
            <person name="Adamski M."/>
            <person name="Cross I."/>
            <person name="Yadetie F."/>
            <person name="Muffato M."/>
            <person name="Louis A."/>
            <person name="Butcher S."/>
            <person name="Tsagkogeorga G."/>
            <person name="Konrad A."/>
            <person name="Singh S."/>
            <person name="Jensen M.F."/>
            <person name="Cong E.H."/>
            <person name="Eikeseth-Otteraa H."/>
            <person name="Noel B."/>
            <person name="Anthouard V."/>
            <person name="Porcel B.M."/>
            <person name="Kachouri-Lafond R."/>
            <person name="Nishino A."/>
            <person name="Ugolini M."/>
            <person name="Chourrout P."/>
            <person name="Nishida H."/>
            <person name="Aasland R."/>
            <person name="Huzurbazar S."/>
            <person name="Westhof E."/>
            <person name="Delsuc F."/>
            <person name="Lehrach H."/>
            <person name="Reinhardt R."/>
            <person name="Weissenbach J."/>
            <person name="Roy S.W."/>
            <person name="Artiguenave F."/>
            <person name="Postlethwait J.H."/>
            <person name="Manak J.R."/>
            <person name="Thompson E.M."/>
            <person name="Jaillon O."/>
            <person name="Du Pasquier L."/>
            <person name="Boudinot P."/>
            <person name="Liberles D.A."/>
            <person name="Volff J.N."/>
            <person name="Philippe H."/>
            <person name="Lenhard B."/>
            <person name="Roest Crollius H."/>
            <person name="Wincker P."/>
            <person name="Chourrout D."/>
        </authorList>
    </citation>
    <scope>NUCLEOTIDE SEQUENCE [LARGE SCALE GENOMIC DNA]</scope>
</reference>
<sequence length="160" mass="18558">HGANLATGDFQFIDFWQEADSFATEIFTSLNLDSKKVASSFYNRYQRAKLATRFYQDSGPCDSGFTNPSYEPVDVVSFDDRAAMSTNLKNFADMLGDWIESYACLESHERVAGKQIRVPERSVKDIRKMSRKTEYQETEYAYHISPTTMDYNEMFFMKCF</sequence>